<dbReference type="Proteomes" id="UP000585614">
    <property type="component" value="Unassembled WGS sequence"/>
</dbReference>
<gene>
    <name evidence="2" type="ORF">mRhiFer1_008500</name>
</gene>
<reference evidence="2 3" key="1">
    <citation type="journal article" date="2020" name="Nature">
        <title>Six reference-quality genomes reveal evolution of bat adaptations.</title>
        <authorList>
            <person name="Jebb D."/>
            <person name="Huang Z."/>
            <person name="Pippel M."/>
            <person name="Hughes G.M."/>
            <person name="Lavrichenko K."/>
            <person name="Devanna P."/>
            <person name="Winkler S."/>
            <person name="Jermiin L.S."/>
            <person name="Skirmuntt E.C."/>
            <person name="Katzourakis A."/>
            <person name="Burkitt-Gray L."/>
            <person name="Ray D.A."/>
            <person name="Sullivan K.A.M."/>
            <person name="Roscito J.G."/>
            <person name="Kirilenko B.M."/>
            <person name="Davalos L.M."/>
            <person name="Corthals A.P."/>
            <person name="Power M.L."/>
            <person name="Jones G."/>
            <person name="Ransome R.D."/>
            <person name="Dechmann D.K.N."/>
            <person name="Locatelli A.G."/>
            <person name="Puechmaille S.J."/>
            <person name="Fedrigo O."/>
            <person name="Jarvis E.D."/>
            <person name="Hiller M."/>
            <person name="Vernes S.C."/>
            <person name="Myers E.W."/>
            <person name="Teeling E.C."/>
        </authorList>
    </citation>
    <scope>NUCLEOTIDE SEQUENCE [LARGE SCALE GENOMIC DNA]</scope>
    <source>
        <strain evidence="2">MRhiFer1</strain>
        <tissue evidence="2">Lung</tissue>
    </source>
</reference>
<feature type="transmembrane region" description="Helical" evidence="1">
    <location>
        <begin position="12"/>
        <end position="37"/>
    </location>
</feature>
<accession>A0A7J7UWZ0</accession>
<name>A0A7J7UWZ0_RHIFE</name>
<organism evidence="2 3">
    <name type="scientific">Rhinolophus ferrumequinum</name>
    <name type="common">Greater horseshoe bat</name>
    <dbReference type="NCBI Taxonomy" id="59479"/>
    <lineage>
        <taxon>Eukaryota</taxon>
        <taxon>Metazoa</taxon>
        <taxon>Chordata</taxon>
        <taxon>Craniata</taxon>
        <taxon>Vertebrata</taxon>
        <taxon>Euteleostomi</taxon>
        <taxon>Mammalia</taxon>
        <taxon>Eutheria</taxon>
        <taxon>Laurasiatheria</taxon>
        <taxon>Chiroptera</taxon>
        <taxon>Yinpterochiroptera</taxon>
        <taxon>Rhinolophoidea</taxon>
        <taxon>Rhinolophidae</taxon>
        <taxon>Rhinolophinae</taxon>
        <taxon>Rhinolophus</taxon>
    </lineage>
</organism>
<comment type="caution">
    <text evidence="2">The sequence shown here is derived from an EMBL/GenBank/DDBJ whole genome shotgun (WGS) entry which is preliminary data.</text>
</comment>
<evidence type="ECO:0000313" key="3">
    <source>
        <dbReference type="Proteomes" id="UP000585614"/>
    </source>
</evidence>
<keyword evidence="1" id="KW-0812">Transmembrane</keyword>
<dbReference type="EMBL" id="JACAGC010000015">
    <property type="protein sequence ID" value="KAF6317440.1"/>
    <property type="molecule type" value="Genomic_DNA"/>
</dbReference>
<proteinExistence type="predicted"/>
<evidence type="ECO:0000256" key="1">
    <source>
        <dbReference type="SAM" id="Phobius"/>
    </source>
</evidence>
<protein>
    <submittedName>
        <fullName evidence="2">Uncharacterized protein</fullName>
    </submittedName>
</protein>
<keyword evidence="1" id="KW-0472">Membrane</keyword>
<sequence length="152" mass="16555">MVNTGKSNTAVFSSDVFLCVSFFFWFVCLFFCGVWSLGLSARPRFPGACLGLGSDCPLLLGSQVEGFGFPEASAGNSTTPFGLTPQLAPPVSAQHLPSVFLLAERQCEAEALDSRFYLITEPQFLHTQNKDSRSSGCHETHEVCLRTQVLQP</sequence>
<dbReference type="AlphaFoldDB" id="A0A7J7UWZ0"/>
<keyword evidence="1" id="KW-1133">Transmembrane helix</keyword>
<evidence type="ECO:0000313" key="2">
    <source>
        <dbReference type="EMBL" id="KAF6317440.1"/>
    </source>
</evidence>